<dbReference type="EMBL" id="JABWMK020000085">
    <property type="protein sequence ID" value="MBB2469280.1"/>
    <property type="molecule type" value="Genomic_DNA"/>
</dbReference>
<dbReference type="Gene3D" id="1.10.443.10">
    <property type="entry name" value="Intergrase catalytic core"/>
    <property type="match status" value="1"/>
</dbReference>
<dbReference type="SUPFAM" id="SSF56349">
    <property type="entry name" value="DNA breaking-rejoining enzymes"/>
    <property type="match status" value="1"/>
</dbReference>
<dbReference type="RefSeq" id="WP_001515174.1">
    <property type="nucleotide sequence ID" value="NZ_AP026903.1"/>
</dbReference>
<keyword evidence="5" id="KW-0614">Plasmid</keyword>
<protein>
    <submittedName>
        <fullName evidence="3">Site-specific integrase</fullName>
    </submittedName>
</protein>
<name>A0A1X1LKL9_ECOLX</name>
<evidence type="ECO:0000259" key="2">
    <source>
        <dbReference type="PROSITE" id="PS51898"/>
    </source>
</evidence>
<dbReference type="Proteomes" id="UP000531761">
    <property type="component" value="Unassembled WGS sequence"/>
</dbReference>
<proteinExistence type="predicted"/>
<dbReference type="Pfam" id="PF00589">
    <property type="entry name" value="Phage_integrase"/>
    <property type="match status" value="1"/>
</dbReference>
<reference evidence="5" key="3">
    <citation type="submission" date="2022-09" db="EMBL/GenBank/DDBJ databases">
        <title>Emergence of IncN[pMLST15] plasmids harboring a novel non-Tn4401-elements driving KPC-2 carbapenem-resistance.</title>
        <authorList>
            <person name="Yao Y."/>
            <person name="Falgenhauer L."/>
            <person name="Falgenhauer J."/>
            <person name="Imirzalioglu C."/>
            <person name="Chakraborty T."/>
        </authorList>
    </citation>
    <scope>NUCLEOTIDE SEQUENCE</scope>
    <source>
        <strain evidence="5">NRZ-32009</strain>
        <plasmid evidence="5">pEC32009-KPC2</plasmid>
    </source>
</reference>
<feature type="domain" description="Tyr recombinase" evidence="2">
    <location>
        <begin position="639"/>
        <end position="850"/>
    </location>
</feature>
<dbReference type="EMBL" id="CP056794">
    <property type="protein sequence ID" value="QLY97662.1"/>
    <property type="molecule type" value="Genomic_DNA"/>
</dbReference>
<sequence>MNGENLSVTLHHHTLFSELIKRQEFGVWFRVEDLPGVRTGRFELKKNVMPYIENIVAKLLYAPAVCNQSFLAWERDYLTFEFFIRSSRYALEIKYRYIIYCIEDGLRNGNENYIQKIKSQCSSNEEQIFILTEKIKCAKPSFDLSQLSTSVLQLSQQERKKHIYRLYDFCKFQGEEFKTSEISERYNVDLHIISKYGHSYANELAISLLDEDVSDDLAYFEWNRTVTTFRYPLQNSKKSREIRAKKVTLVIEYLVRNKCEVTHSDITNLINLDYRLVKEMVNKWEESNNTKIARRRIWKTIPLSELISTVHPHLHTIPLTFLDSSTTGKPLTDSQVRMIYEIKQPRLRNTAFFIMATCYSNRVNDITFFYYMSRFLYAMGLNDIDKLDYESFFKAYHQGELIPEDNAGQRARIIQTYFRLLVKQGDYLSKLSENQREIFLPFTLPRLSDDLFWKKSTLHREVSQEQKHKRKSKTAVLHQKFYFLRDFVERRKLQINRLQQEIDKAFILFEQSAKNVPLLFEYTESVIMENRAEQTYTHRFKVWDAMLLRQAHEPVAAKKTYSWRDIDPSHTIHNKDAKFVTFEGSYDKHHQPVEGLWFIELITLAALSGSPSSEITSRYGVSKRSFQGPITTPYGPTTSRWQYLLSKDLGLIFIPIEILMTDALLAHSAVQIMSKTGARAHEFLQIRLVPEHLYRLNLTENKECILFNAVPKGRTKEEPFYIDNKCMESLYEWWRYQISRMQKFSVIKAAACLGPKLKNASYLWQNDEKHFTQKNINGALSFMLHGLSLKTSAGENIKVTSHLLRHSFATEMRTLNTPLDVLAQLMKQKDVNVTEYYARHTPSQLIELQQQIFTQRHDYTKSHIRTKDEISQQLTEAVGKVGALIPVIGGCCTIANACPAKFACIGCAGNAPDPAKRSDVLIYREAWSKMASLSREQKLPAEERKAREIIGSCNDMLEEMDLIEQVDSIRRHLQPPF</sequence>
<dbReference type="PROSITE" id="PS51898">
    <property type="entry name" value="TYR_RECOMBINASE"/>
    <property type="match status" value="1"/>
</dbReference>
<keyword evidence="1" id="KW-0233">DNA recombination</keyword>
<organism evidence="3 7">
    <name type="scientific">Escherichia coli</name>
    <dbReference type="NCBI Taxonomy" id="562"/>
    <lineage>
        <taxon>Bacteria</taxon>
        <taxon>Pseudomonadati</taxon>
        <taxon>Pseudomonadota</taxon>
        <taxon>Gammaproteobacteria</taxon>
        <taxon>Enterobacterales</taxon>
        <taxon>Enterobacteriaceae</taxon>
        <taxon>Escherichia</taxon>
    </lineage>
</organism>
<dbReference type="EMBL" id="CP104951">
    <property type="protein sequence ID" value="UYA94332.1"/>
    <property type="molecule type" value="Genomic_DNA"/>
</dbReference>
<dbReference type="InterPro" id="IPR011010">
    <property type="entry name" value="DNA_brk_join_enz"/>
</dbReference>
<dbReference type="InterPro" id="IPR013762">
    <property type="entry name" value="Integrase-like_cat_sf"/>
</dbReference>
<reference evidence="4 6" key="1">
    <citation type="submission" date="2020-06" db="EMBL/GenBank/DDBJ databases">
        <title>REHAB project genomes.</title>
        <authorList>
            <person name="Shaw L.P."/>
        </authorList>
    </citation>
    <scope>NUCLEOTIDE SEQUENCE [LARGE SCALE GENOMIC DNA]</scope>
    <source>
        <strain evidence="4 6">RHBSTW-00177</strain>
    </source>
</reference>
<dbReference type="GO" id="GO:0006310">
    <property type="term" value="P:DNA recombination"/>
    <property type="evidence" value="ECO:0007669"/>
    <property type="project" value="UniProtKB-KW"/>
</dbReference>
<evidence type="ECO:0000313" key="3">
    <source>
        <dbReference type="EMBL" id="MBB2469280.1"/>
    </source>
</evidence>
<dbReference type="AlphaFoldDB" id="A0A1X1LKL9"/>
<evidence type="ECO:0000313" key="6">
    <source>
        <dbReference type="Proteomes" id="UP000512182"/>
    </source>
</evidence>
<dbReference type="InterPro" id="IPR002104">
    <property type="entry name" value="Integrase_catalytic"/>
</dbReference>
<reference evidence="3 7" key="2">
    <citation type="submission" date="2020-08" db="EMBL/GenBank/DDBJ databases">
        <title>Draft genome sequences of isolates of diverse host origin from the E. coli Reference Center.</title>
        <authorList>
            <person name="Lacher D.W."/>
            <person name="Mammel M.K."/>
            <person name="Gangiredla J."/>
            <person name="Gebru S.T."/>
            <person name="Barnaba T.J."/>
            <person name="Majowicz S.A."/>
            <person name="Dudley E.G."/>
        </authorList>
    </citation>
    <scope>NUCLEOTIDE SEQUENCE [LARGE SCALE GENOMIC DNA]</scope>
    <source>
        <strain evidence="3 7">10.0349</strain>
    </source>
</reference>
<geneLocation type="plasmid" evidence="5">
    <name>pEC32009-KPC2</name>
</geneLocation>
<dbReference type="CDD" id="cd00397">
    <property type="entry name" value="DNA_BRE_C"/>
    <property type="match status" value="1"/>
</dbReference>
<evidence type="ECO:0000313" key="4">
    <source>
        <dbReference type="EMBL" id="QLY97662.1"/>
    </source>
</evidence>
<evidence type="ECO:0000256" key="1">
    <source>
        <dbReference type="ARBA" id="ARBA00023172"/>
    </source>
</evidence>
<dbReference type="GO" id="GO:0015074">
    <property type="term" value="P:DNA integration"/>
    <property type="evidence" value="ECO:0007669"/>
    <property type="project" value="InterPro"/>
</dbReference>
<evidence type="ECO:0000313" key="7">
    <source>
        <dbReference type="Proteomes" id="UP000531761"/>
    </source>
</evidence>
<gene>
    <name evidence="3" type="ORF">HEP30_024935</name>
    <name evidence="4" type="ORF">HV109_14175</name>
    <name evidence="5" type="ORF">KKS54_p00115</name>
</gene>
<evidence type="ECO:0000313" key="5">
    <source>
        <dbReference type="EMBL" id="UYA94332.1"/>
    </source>
</evidence>
<accession>A0A1X1LKL9</accession>
<dbReference type="GO" id="GO:0003677">
    <property type="term" value="F:DNA binding"/>
    <property type="evidence" value="ECO:0007669"/>
    <property type="project" value="InterPro"/>
</dbReference>
<dbReference type="Proteomes" id="UP000512182">
    <property type="component" value="Chromosome"/>
</dbReference>